<name>A0A9P9FTY0_9HYPO</name>
<dbReference type="Proteomes" id="UP000738349">
    <property type="component" value="Unassembled WGS sequence"/>
</dbReference>
<keyword evidence="2" id="KW-1185">Reference proteome</keyword>
<sequence length="299" mass="33994">MHIHPRSIAIFHPAYRSPHNLLIQFPQVDYIDSDGHPNGIHHQTVLLACQIIANNAFSSGFLYYDKLGTLPVMEKVPLDGILKGTHYYFIVDPNYRYPIVPCFEEWRFPHCGVPACWPTLHINPKSERRCALTNQATGVRSADVVPRTEERWFKVNRMSMYRQSTSTASPDMANCPNQLQLSPVIGSCFRTNLFAIVPKPSPVGTSNGQPVAQYCVHVFSRNAPRFYRSYHNMPALNLNGTRREYLFARFAWTVFTLLDTFILANVSRNIALPRRHLQGTYSSTTLPVGGQELYNSYTG</sequence>
<reference evidence="1" key="1">
    <citation type="journal article" date="2021" name="Nat. Commun.">
        <title>Genetic determinants of endophytism in the Arabidopsis root mycobiome.</title>
        <authorList>
            <person name="Mesny F."/>
            <person name="Miyauchi S."/>
            <person name="Thiergart T."/>
            <person name="Pickel B."/>
            <person name="Atanasova L."/>
            <person name="Karlsson M."/>
            <person name="Huettel B."/>
            <person name="Barry K.W."/>
            <person name="Haridas S."/>
            <person name="Chen C."/>
            <person name="Bauer D."/>
            <person name="Andreopoulos W."/>
            <person name="Pangilinan J."/>
            <person name="LaButti K."/>
            <person name="Riley R."/>
            <person name="Lipzen A."/>
            <person name="Clum A."/>
            <person name="Drula E."/>
            <person name="Henrissat B."/>
            <person name="Kohler A."/>
            <person name="Grigoriev I.V."/>
            <person name="Martin F.M."/>
            <person name="Hacquard S."/>
        </authorList>
    </citation>
    <scope>NUCLEOTIDE SEQUENCE</scope>
    <source>
        <strain evidence="1">MPI-CAGE-AT-0147</strain>
    </source>
</reference>
<dbReference type="EMBL" id="JAGMUV010000001">
    <property type="protein sequence ID" value="KAH7175922.1"/>
    <property type="molecule type" value="Genomic_DNA"/>
</dbReference>
<comment type="caution">
    <text evidence="1">The sequence shown here is derived from an EMBL/GenBank/DDBJ whole genome shotgun (WGS) entry which is preliminary data.</text>
</comment>
<protein>
    <submittedName>
        <fullName evidence="1">Uncharacterized protein</fullName>
    </submittedName>
</protein>
<accession>A0A9P9FTY0</accession>
<dbReference type="OrthoDB" id="2142759at2759"/>
<organism evidence="1 2">
    <name type="scientific">Dactylonectria macrodidyma</name>
    <dbReference type="NCBI Taxonomy" id="307937"/>
    <lineage>
        <taxon>Eukaryota</taxon>
        <taxon>Fungi</taxon>
        <taxon>Dikarya</taxon>
        <taxon>Ascomycota</taxon>
        <taxon>Pezizomycotina</taxon>
        <taxon>Sordariomycetes</taxon>
        <taxon>Hypocreomycetidae</taxon>
        <taxon>Hypocreales</taxon>
        <taxon>Nectriaceae</taxon>
        <taxon>Dactylonectria</taxon>
    </lineage>
</organism>
<evidence type="ECO:0000313" key="2">
    <source>
        <dbReference type="Proteomes" id="UP000738349"/>
    </source>
</evidence>
<feature type="non-terminal residue" evidence="1">
    <location>
        <position position="1"/>
    </location>
</feature>
<proteinExistence type="predicted"/>
<evidence type="ECO:0000313" key="1">
    <source>
        <dbReference type="EMBL" id="KAH7175922.1"/>
    </source>
</evidence>
<dbReference type="AlphaFoldDB" id="A0A9P9FTY0"/>
<gene>
    <name evidence="1" type="ORF">EDB81DRAFT_632394</name>
</gene>